<dbReference type="Pfam" id="PF16874">
    <property type="entry name" value="Glyco_hydro_36C"/>
    <property type="match status" value="1"/>
</dbReference>
<dbReference type="InterPro" id="IPR031704">
    <property type="entry name" value="Glyco_hydro_36_N"/>
</dbReference>
<evidence type="ECO:0000256" key="6">
    <source>
        <dbReference type="PIRSR" id="PIRSR005536-1"/>
    </source>
</evidence>
<feature type="domain" description="Glycosyl hydrolase family 36 C-terminal" evidence="8">
    <location>
        <begin position="653"/>
        <end position="728"/>
    </location>
</feature>
<dbReference type="InterPro" id="IPR013780">
    <property type="entry name" value="Glyco_hydro_b"/>
</dbReference>
<dbReference type="InterPro" id="IPR050985">
    <property type="entry name" value="Alpha-glycosidase_related"/>
</dbReference>
<dbReference type="KEGG" id="aser:Asera_13480"/>
<dbReference type="PIRSF" id="PIRSF005536">
    <property type="entry name" value="Agal"/>
    <property type="match status" value="1"/>
</dbReference>
<dbReference type="InterPro" id="IPR013785">
    <property type="entry name" value="Aldolase_TIM"/>
</dbReference>
<comment type="similarity">
    <text evidence="5">Belongs to the glycosyl hydrolase.</text>
</comment>
<dbReference type="Gene3D" id="3.20.20.70">
    <property type="entry name" value="Aldolase class I"/>
    <property type="match status" value="1"/>
</dbReference>
<dbReference type="GO" id="GO:0004557">
    <property type="term" value="F:alpha-galactosidase activity"/>
    <property type="evidence" value="ECO:0007669"/>
    <property type="project" value="UniProtKB-UniRule"/>
</dbReference>
<dbReference type="Pfam" id="PF02065">
    <property type="entry name" value="Melibiase"/>
    <property type="match status" value="1"/>
</dbReference>
<dbReference type="PANTHER" id="PTHR43053">
    <property type="entry name" value="GLYCOSIDASE FAMILY 31"/>
    <property type="match status" value="1"/>
</dbReference>
<dbReference type="GO" id="GO:0016052">
    <property type="term" value="P:carbohydrate catabolic process"/>
    <property type="evidence" value="ECO:0007669"/>
    <property type="project" value="InterPro"/>
</dbReference>
<name>A0A810KVK8_9ACTN</name>
<dbReference type="AlphaFoldDB" id="A0A810KVK8"/>
<evidence type="ECO:0000256" key="2">
    <source>
        <dbReference type="ARBA" id="ARBA00012755"/>
    </source>
</evidence>
<comment type="catalytic activity">
    <reaction evidence="1 5">
        <text>Hydrolysis of terminal, non-reducing alpha-D-galactose residues in alpha-D-galactosides, including galactose oligosaccharides, galactomannans and galactolipids.</text>
        <dbReference type="EC" id="3.2.1.22"/>
    </reaction>
</comment>
<keyword evidence="3 5" id="KW-0378">Hydrolase</keyword>
<feature type="binding site" evidence="7">
    <location>
        <position position="206"/>
    </location>
    <ligand>
        <name>substrate</name>
    </ligand>
</feature>
<feature type="active site" description="Proton donor" evidence="6">
    <location>
        <position position="553"/>
    </location>
</feature>
<dbReference type="OrthoDB" id="9758822at2"/>
<evidence type="ECO:0000259" key="9">
    <source>
        <dbReference type="Pfam" id="PF16875"/>
    </source>
</evidence>
<evidence type="ECO:0000256" key="7">
    <source>
        <dbReference type="PIRSR" id="PIRSR005536-2"/>
    </source>
</evidence>
<gene>
    <name evidence="10" type="primary">galA</name>
    <name evidence="10" type="ORF">Asera_13480</name>
</gene>
<evidence type="ECO:0000313" key="11">
    <source>
        <dbReference type="Proteomes" id="UP000680750"/>
    </source>
</evidence>
<evidence type="ECO:0000259" key="8">
    <source>
        <dbReference type="Pfam" id="PF16874"/>
    </source>
</evidence>
<dbReference type="Gene3D" id="2.60.40.1180">
    <property type="entry name" value="Golgi alpha-mannosidase II"/>
    <property type="match status" value="1"/>
</dbReference>
<dbReference type="InterPro" id="IPR017853">
    <property type="entry name" value="GH"/>
</dbReference>
<dbReference type="CDD" id="cd14791">
    <property type="entry name" value="GH36"/>
    <property type="match status" value="1"/>
</dbReference>
<dbReference type="RefSeq" id="WP_051802014.1">
    <property type="nucleotide sequence ID" value="NZ_AP023354.1"/>
</dbReference>
<dbReference type="InterPro" id="IPR038417">
    <property type="entry name" value="Alpga-gal_N_sf"/>
</dbReference>
<dbReference type="InterPro" id="IPR002252">
    <property type="entry name" value="Glyco_hydro_36"/>
</dbReference>
<reference evidence="10" key="1">
    <citation type="submission" date="2020-08" db="EMBL/GenBank/DDBJ databases">
        <title>Whole genome shotgun sequence of Actinocatenispora sera NBRC 101916.</title>
        <authorList>
            <person name="Komaki H."/>
            <person name="Tamura T."/>
        </authorList>
    </citation>
    <scope>NUCLEOTIDE SEQUENCE</scope>
    <source>
        <strain evidence="10">NBRC 101916</strain>
    </source>
</reference>
<accession>A0A810KVK8</accession>
<feature type="binding site" evidence="7">
    <location>
        <position position="449"/>
    </location>
    <ligand>
        <name>substrate</name>
    </ligand>
</feature>
<dbReference type="EC" id="3.2.1.22" evidence="2 5"/>
<sequence>MAVRTTRVGDDRVGGDRVGIDYDDEARVWLLRTPGTAYAVACPPEVTVHRQQLPDVLLHVYWGAPVTLADAVQIATVQRSRWSRRGFESPLDGAEEYPVAGGLRFARPALAARFAGDVRSVEWRLTGSSATHDAGAHELTLEFADAYFPLAVAVHYRIQAGTDVIERWVTATNTGSAVIELDRVDSAAWTLPEWDSYRLSHLIGRWGAETQLRRQELTEGTFTTGSRRGITSHHANPWFALDDGTATEQAGSVYSGALAWSGSWEFAAQRLAQGGMQVLGGLGHTDFGPYRLAAGESLDTPVFAGLYTSDGFGAASRGWHEYTLRHVLANADTNRPVLYNSWEATGFDVNEQNQMALAAKAARIGCELFVMDDGWFGARVHDHAGLGDWRVNPDRFPNGLTPLIDEVHRLGMDFGIWVEPEMVNPDSDLYREHPDWVYHFPERTRHQMRNQLVLNLARPDVADWMFTQLDNLLSDNDIRFVKWDMNRVFTEPGWPSNADNPARLWTDHVHNLYGVLDRLRAAHPDVAFESCSGGGGRIDLGILARTDQVWTSDNTDGPDRLIIQDGYSQLYPARAMSCWVTDVPNFLDPRTVPLRYRFHAAMAGVLGVGGDLSEWSDAELDEAAELIAQYKKVRSIVQHGRLYRLRAPSDGLSAVQYVTRDRAQAVVLAYLGAQRFGQRPPVLRLAGLDPTARYRASGFDVEFTGAALHTFGLPVRLQGDYDSVLVHLTRIDD</sequence>
<organism evidence="10 11">
    <name type="scientific">Actinocatenispora sera</name>
    <dbReference type="NCBI Taxonomy" id="390989"/>
    <lineage>
        <taxon>Bacteria</taxon>
        <taxon>Bacillati</taxon>
        <taxon>Actinomycetota</taxon>
        <taxon>Actinomycetes</taxon>
        <taxon>Micromonosporales</taxon>
        <taxon>Micromonosporaceae</taxon>
        <taxon>Actinocatenispora</taxon>
    </lineage>
</organism>
<feature type="domain" description="Glycosyl hydrolase family 36 N-terminal" evidence="9">
    <location>
        <begin position="57"/>
        <end position="293"/>
    </location>
</feature>
<evidence type="ECO:0000256" key="1">
    <source>
        <dbReference type="ARBA" id="ARBA00001255"/>
    </source>
</evidence>
<protein>
    <recommendedName>
        <fullName evidence="2 5">Alpha-galactosidase</fullName>
        <ecNumber evidence="2 5">3.2.1.22</ecNumber>
    </recommendedName>
</protein>
<feature type="active site" description="Nucleophile" evidence="6">
    <location>
        <position position="484"/>
    </location>
</feature>
<evidence type="ECO:0000256" key="3">
    <source>
        <dbReference type="ARBA" id="ARBA00022801"/>
    </source>
</evidence>
<feature type="binding site" evidence="7">
    <location>
        <begin position="482"/>
        <end position="486"/>
    </location>
    <ligand>
        <name>substrate</name>
    </ligand>
</feature>
<evidence type="ECO:0000256" key="5">
    <source>
        <dbReference type="PIRNR" id="PIRNR005536"/>
    </source>
</evidence>
<evidence type="ECO:0000256" key="4">
    <source>
        <dbReference type="ARBA" id="ARBA00023295"/>
    </source>
</evidence>
<dbReference type="PRINTS" id="PR00743">
    <property type="entry name" value="GLHYDRLASE36"/>
</dbReference>
<dbReference type="Pfam" id="PF16875">
    <property type="entry name" value="Glyco_hydro_36N"/>
    <property type="match status" value="1"/>
</dbReference>
<keyword evidence="11" id="KW-1185">Reference proteome</keyword>
<dbReference type="InterPro" id="IPR031705">
    <property type="entry name" value="Glyco_hydro_36_C"/>
</dbReference>
<feature type="binding site" evidence="7">
    <location>
        <position position="553"/>
    </location>
    <ligand>
        <name>substrate</name>
    </ligand>
</feature>
<feature type="binding site" evidence="7">
    <location>
        <begin position="372"/>
        <end position="373"/>
    </location>
    <ligand>
        <name>substrate</name>
    </ligand>
</feature>
<feature type="binding site" evidence="7">
    <location>
        <position position="531"/>
    </location>
    <ligand>
        <name>substrate</name>
    </ligand>
</feature>
<dbReference type="SUPFAM" id="SSF51445">
    <property type="entry name" value="(Trans)glycosidases"/>
    <property type="match status" value="1"/>
</dbReference>
<dbReference type="Gene3D" id="2.70.98.60">
    <property type="entry name" value="alpha-galactosidase from lactobacil brevis"/>
    <property type="match status" value="1"/>
</dbReference>
<proteinExistence type="inferred from homology"/>
<dbReference type="FunFam" id="3.20.20.70:FF:000118">
    <property type="entry name" value="Alpha-galactosidase"/>
    <property type="match status" value="1"/>
</dbReference>
<evidence type="ECO:0000313" key="10">
    <source>
        <dbReference type="EMBL" id="BCJ27240.1"/>
    </source>
</evidence>
<dbReference type="PANTHER" id="PTHR43053:SF3">
    <property type="entry name" value="ALPHA-GALACTOSIDASE C-RELATED"/>
    <property type="match status" value="1"/>
</dbReference>
<dbReference type="Proteomes" id="UP000680750">
    <property type="component" value="Chromosome"/>
</dbReference>
<dbReference type="EMBL" id="AP023354">
    <property type="protein sequence ID" value="BCJ27240.1"/>
    <property type="molecule type" value="Genomic_DNA"/>
</dbReference>
<keyword evidence="4 5" id="KW-0326">Glycosidase</keyword>